<sequence>MEEVKFEKIHPIVKKLFHSFIDNSKILSKENELTKNEQLLMLMVFHEILRDSLEKQLGKAEFKSIKEQINML</sequence>
<name>A0A8S5U5V9_9CAUD</name>
<reference evidence="1" key="1">
    <citation type="journal article" date="2021" name="Proc. Natl. Acad. Sci. U.S.A.">
        <title>A Catalog of Tens of Thousands of Viruses from Human Metagenomes Reveals Hidden Associations with Chronic Diseases.</title>
        <authorList>
            <person name="Tisza M.J."/>
            <person name="Buck C.B."/>
        </authorList>
    </citation>
    <scope>NUCLEOTIDE SEQUENCE</scope>
    <source>
        <strain evidence="1">CteLh2</strain>
    </source>
</reference>
<dbReference type="EMBL" id="BK016017">
    <property type="protein sequence ID" value="DAF89842.1"/>
    <property type="molecule type" value="Genomic_DNA"/>
</dbReference>
<proteinExistence type="predicted"/>
<organism evidence="1">
    <name type="scientific">Siphoviridae sp. cteLh2</name>
    <dbReference type="NCBI Taxonomy" id="2825590"/>
    <lineage>
        <taxon>Viruses</taxon>
        <taxon>Duplodnaviria</taxon>
        <taxon>Heunggongvirae</taxon>
        <taxon>Uroviricota</taxon>
        <taxon>Caudoviricetes</taxon>
    </lineage>
</organism>
<protein>
    <submittedName>
        <fullName evidence="1">Uncharacterized protein</fullName>
    </submittedName>
</protein>
<evidence type="ECO:0000313" key="1">
    <source>
        <dbReference type="EMBL" id="DAF89842.1"/>
    </source>
</evidence>
<accession>A0A8S5U5V9</accession>